<accession>A0A8S1LF97</accession>
<evidence type="ECO:0000313" key="1">
    <source>
        <dbReference type="EMBL" id="CAD8066297.1"/>
    </source>
</evidence>
<name>A0A8S1LF97_9CILI</name>
<dbReference type="AlphaFoldDB" id="A0A8S1LF97"/>
<protein>
    <submittedName>
        <fullName evidence="1">Uncharacterized protein</fullName>
    </submittedName>
</protein>
<evidence type="ECO:0000313" key="2">
    <source>
        <dbReference type="Proteomes" id="UP000692954"/>
    </source>
</evidence>
<sequence>MKGLNYQSTLSYTFSKSNKEIKEILEFDGFKDYKIDEDLKIVEYTINHSNSIQLSLLLYLQEIKFLQLTMAQQIQLCLDIYNKYKQLEQQNIQHNYLTSDRIWLNISNKQHQITILPNILYYTIHFVGYDCPFYERDNYLNSQIKDDQAIKNIIINILQIAKNRMNDKKKKLENISTKDQNIKEKQQQKKEKLTENQTIFKALLDEGIYKSFDKFIFSSQFIFEKYDNINNKYQRLKEVDKNITQFNFKRNNRDKDVINNLVQIQQTYNNKQFYELQSILYQMFKKIADHFRNATFYEQQMFTDTINYEHFQNQIEHIDNQSIQKVIDDNKESIMKDFKFELDLQSIQDDINQQLSNKFKTFRYFFNDFKFLRDQKYIMNQIQKLKEEVIKEVVTQILQDYLQLQILKLEDDLM</sequence>
<organism evidence="1 2">
    <name type="scientific">Paramecium sonneborni</name>
    <dbReference type="NCBI Taxonomy" id="65129"/>
    <lineage>
        <taxon>Eukaryota</taxon>
        <taxon>Sar</taxon>
        <taxon>Alveolata</taxon>
        <taxon>Ciliophora</taxon>
        <taxon>Intramacronucleata</taxon>
        <taxon>Oligohymenophorea</taxon>
        <taxon>Peniculida</taxon>
        <taxon>Parameciidae</taxon>
        <taxon>Paramecium</taxon>
    </lineage>
</organism>
<dbReference type="OrthoDB" id="310458at2759"/>
<keyword evidence="2" id="KW-1185">Reference proteome</keyword>
<gene>
    <name evidence="1" type="ORF">PSON_ATCC_30995.1.T0210263</name>
</gene>
<dbReference type="EMBL" id="CAJJDN010000021">
    <property type="protein sequence ID" value="CAD8066297.1"/>
    <property type="molecule type" value="Genomic_DNA"/>
</dbReference>
<comment type="caution">
    <text evidence="1">The sequence shown here is derived from an EMBL/GenBank/DDBJ whole genome shotgun (WGS) entry which is preliminary data.</text>
</comment>
<reference evidence="1" key="1">
    <citation type="submission" date="2021-01" db="EMBL/GenBank/DDBJ databases">
        <authorList>
            <consortium name="Genoscope - CEA"/>
            <person name="William W."/>
        </authorList>
    </citation>
    <scope>NUCLEOTIDE SEQUENCE</scope>
</reference>
<proteinExistence type="predicted"/>
<dbReference type="Proteomes" id="UP000692954">
    <property type="component" value="Unassembled WGS sequence"/>
</dbReference>